<feature type="domain" description="ABC1 atypical kinase-like" evidence="1">
    <location>
        <begin position="106"/>
        <end position="308"/>
    </location>
</feature>
<dbReference type="AlphaFoldDB" id="A0A6C0JTP2"/>
<sequence length="419" mass="49370">MFIIPTVLYAFWQYGWYCLGRSRLDCMRNMTKYLYHKNIVFSKLFQNMSIAINILSKEEIELLYSYNEHVPFTLNELYDIQIIMDDLNIHSGKDKIILTSPLPCKSGMISVVYYATMGEQDIVIKVKRPNITIQLLEGLNEFKRLIQWIQYLPYLYEFDLLTIYHENTTDMINQVDFKNEINNLISIQHNFKNIKYVVIPTVYPIFTSLNDNIIVMERLIGNKLQDISINTRLYEQYILLLFKLTIKSLLYDGCYHGDLHTGNIIFLSEEEPKIGLIDFGIIGRITRESQNNFYNFMKASLLDKDFDKASYIVTTHMLHPPSNYNELSLLTKQTILKDIINILKNTELTGTFDIQFMYNLNHVLYKHKLSLDRDFCKIQLSMLISFSVTDVLCKKCDNTFIHYFSQALVEFFNDELNLE</sequence>
<organism evidence="2">
    <name type="scientific">viral metagenome</name>
    <dbReference type="NCBI Taxonomy" id="1070528"/>
    <lineage>
        <taxon>unclassified sequences</taxon>
        <taxon>metagenomes</taxon>
        <taxon>organismal metagenomes</taxon>
    </lineage>
</organism>
<protein>
    <recommendedName>
        <fullName evidence="1">ABC1 atypical kinase-like domain-containing protein</fullName>
    </recommendedName>
</protein>
<dbReference type="InterPro" id="IPR052402">
    <property type="entry name" value="ADCK_kinase"/>
</dbReference>
<dbReference type="SUPFAM" id="SSF56112">
    <property type="entry name" value="Protein kinase-like (PK-like)"/>
    <property type="match status" value="1"/>
</dbReference>
<dbReference type="InterPro" id="IPR011009">
    <property type="entry name" value="Kinase-like_dom_sf"/>
</dbReference>
<accession>A0A6C0JTP2</accession>
<reference evidence="2" key="1">
    <citation type="journal article" date="2020" name="Nature">
        <title>Giant virus diversity and host interactions through global metagenomics.</title>
        <authorList>
            <person name="Schulz F."/>
            <person name="Roux S."/>
            <person name="Paez-Espino D."/>
            <person name="Jungbluth S."/>
            <person name="Walsh D.A."/>
            <person name="Denef V.J."/>
            <person name="McMahon K.D."/>
            <person name="Konstantinidis K.T."/>
            <person name="Eloe-Fadrosh E.A."/>
            <person name="Kyrpides N.C."/>
            <person name="Woyke T."/>
        </authorList>
    </citation>
    <scope>NUCLEOTIDE SEQUENCE</scope>
    <source>
        <strain evidence="2">GVMAG-S-1074260-58</strain>
    </source>
</reference>
<dbReference type="PANTHER" id="PTHR45890:SF1">
    <property type="entry name" value="AARF DOMAIN CONTAINING KINASE 2"/>
    <property type="match status" value="1"/>
</dbReference>
<dbReference type="Gene3D" id="1.10.510.10">
    <property type="entry name" value="Transferase(Phosphotransferase) domain 1"/>
    <property type="match status" value="1"/>
</dbReference>
<dbReference type="PANTHER" id="PTHR45890">
    <property type="entry name" value="AARF DOMAIN CONTAINING KINASE 2 (PREDICTED)"/>
    <property type="match status" value="1"/>
</dbReference>
<name>A0A6C0JTP2_9ZZZZ</name>
<dbReference type="InterPro" id="IPR004147">
    <property type="entry name" value="ABC1_dom"/>
</dbReference>
<dbReference type="Pfam" id="PF03109">
    <property type="entry name" value="ABC1"/>
    <property type="match status" value="1"/>
</dbReference>
<dbReference type="EMBL" id="MN740705">
    <property type="protein sequence ID" value="QHU09112.1"/>
    <property type="molecule type" value="Genomic_DNA"/>
</dbReference>
<evidence type="ECO:0000259" key="1">
    <source>
        <dbReference type="Pfam" id="PF03109"/>
    </source>
</evidence>
<proteinExistence type="predicted"/>
<evidence type="ECO:0000313" key="2">
    <source>
        <dbReference type="EMBL" id="QHU09112.1"/>
    </source>
</evidence>